<dbReference type="EMBL" id="QXFU01005283">
    <property type="protein sequence ID" value="KAE8964953.1"/>
    <property type="molecule type" value="Genomic_DNA"/>
</dbReference>
<protein>
    <recommendedName>
        <fullName evidence="2">HTH CENPB-type domain-containing protein</fullName>
    </recommendedName>
</protein>
<dbReference type="GO" id="GO:0003677">
    <property type="term" value="F:DNA binding"/>
    <property type="evidence" value="ECO:0007669"/>
    <property type="project" value="UniProtKB-KW"/>
</dbReference>
<evidence type="ECO:0000256" key="1">
    <source>
        <dbReference type="ARBA" id="ARBA00023125"/>
    </source>
</evidence>
<evidence type="ECO:0000313" key="4">
    <source>
        <dbReference type="Proteomes" id="UP000435112"/>
    </source>
</evidence>
<dbReference type="PROSITE" id="PS51253">
    <property type="entry name" value="HTH_CENPB"/>
    <property type="match status" value="1"/>
</dbReference>
<evidence type="ECO:0000259" key="2">
    <source>
        <dbReference type="PROSITE" id="PS51253"/>
    </source>
</evidence>
<sequence length="402" mass="44966">MLSSDGEREIVKWIDNLRAEGAPVSAFKLQRKALEIAAGEGLSKDAFIASCTFRKGFLRRHMLSLRRHTRQGQKPPAESDVARAEFRVIVRDLMKEHAVDRVYNADQTAVFFEYLPKQTISGRGAKTVWVRCAGKEKERVTVMLLGDSCGTCYTPFVIAKAKKSEKEDTAVENKAIRHGFGIGVWKEVVGLQNRLDVIMYGNPKGWWNGELSLEVLRFHFASRPNRDQPVLLLWDDLSAHWTKDVQAYAKELNVVLIPVPPGCCTSVCQPVDISWNMPLKARLRSRWLENLQAQLRAPRQPGIKFKLAAPKRKDVTEWVVAAWEDLSPAVIKSGFSFIFKGAAASEEITSTAQPSDVLQTSTAVADALQRLGQLDRHLGEVQDDRDVVENAAAGVFEVLLDD</sequence>
<dbReference type="GO" id="GO:0005634">
    <property type="term" value="C:nucleus"/>
    <property type="evidence" value="ECO:0007669"/>
    <property type="project" value="TreeGrafter"/>
</dbReference>
<dbReference type="Pfam" id="PF03221">
    <property type="entry name" value="HTH_Tnp_Tc5"/>
    <property type="match status" value="1"/>
</dbReference>
<dbReference type="InterPro" id="IPR050863">
    <property type="entry name" value="CenT-Element_Derived"/>
</dbReference>
<reference evidence="3 4" key="1">
    <citation type="submission" date="2018-09" db="EMBL/GenBank/DDBJ databases">
        <title>Genomic investigation of the strawberry pathogen Phytophthora fragariae indicates pathogenicity is determined by transcriptional variation in three key races.</title>
        <authorList>
            <person name="Adams T.M."/>
            <person name="Armitage A.D."/>
            <person name="Sobczyk M.K."/>
            <person name="Bates H.J."/>
            <person name="Dunwell J.M."/>
            <person name="Nellist C.F."/>
            <person name="Harrison R.J."/>
        </authorList>
    </citation>
    <scope>NUCLEOTIDE SEQUENCE [LARGE SCALE GENOMIC DNA]</scope>
    <source>
        <strain evidence="3 4">SCRP324</strain>
    </source>
</reference>
<gene>
    <name evidence="3" type="ORF">PR002_g28826</name>
</gene>
<evidence type="ECO:0000313" key="3">
    <source>
        <dbReference type="EMBL" id="KAE8964953.1"/>
    </source>
</evidence>
<accession>A0A6A3H7K3</accession>
<dbReference type="Proteomes" id="UP000435112">
    <property type="component" value="Unassembled WGS sequence"/>
</dbReference>
<dbReference type="AlphaFoldDB" id="A0A6A3H7K3"/>
<dbReference type="OrthoDB" id="124165at2759"/>
<comment type="caution">
    <text evidence="3">The sequence shown here is derived from an EMBL/GenBank/DDBJ whole genome shotgun (WGS) entry which is preliminary data.</text>
</comment>
<dbReference type="Gene3D" id="1.10.10.60">
    <property type="entry name" value="Homeodomain-like"/>
    <property type="match status" value="1"/>
</dbReference>
<proteinExistence type="predicted"/>
<organism evidence="3 4">
    <name type="scientific">Phytophthora rubi</name>
    <dbReference type="NCBI Taxonomy" id="129364"/>
    <lineage>
        <taxon>Eukaryota</taxon>
        <taxon>Sar</taxon>
        <taxon>Stramenopiles</taxon>
        <taxon>Oomycota</taxon>
        <taxon>Peronosporomycetes</taxon>
        <taxon>Peronosporales</taxon>
        <taxon>Peronosporaceae</taxon>
        <taxon>Phytophthora</taxon>
    </lineage>
</organism>
<keyword evidence="1" id="KW-0238">DNA-binding</keyword>
<name>A0A6A3H7K3_9STRA</name>
<dbReference type="InterPro" id="IPR004875">
    <property type="entry name" value="DDE_SF_endonuclease_dom"/>
</dbReference>
<feature type="domain" description="HTH CENPB-type" evidence="2">
    <location>
        <begin position="1"/>
        <end position="67"/>
    </location>
</feature>
<dbReference type="Pfam" id="PF03184">
    <property type="entry name" value="DDE_1"/>
    <property type="match status" value="1"/>
</dbReference>
<dbReference type="InterPro" id="IPR006600">
    <property type="entry name" value="HTH_CenpB_DNA-bd_dom"/>
</dbReference>
<dbReference type="PANTHER" id="PTHR19303:SF57">
    <property type="entry name" value="HTH CENPB-TYPE DOMAIN-CONTAINING PROTEIN"/>
    <property type="match status" value="1"/>
</dbReference>
<dbReference type="PANTHER" id="PTHR19303">
    <property type="entry name" value="TRANSPOSON"/>
    <property type="match status" value="1"/>
</dbReference>